<comment type="caution">
    <text evidence="2">The sequence shown here is derived from an EMBL/GenBank/DDBJ whole genome shotgun (WGS) entry which is preliminary data.</text>
</comment>
<sequence>MHHPPVAAGQTARRDRRLLTVTALVEFLITASARLVPTGTYFSDLTPYTYSEHESGGLNVSWLSDEHPYPRGKAPDGLVDALVRLAKDKVNVYRGSHFCELCPTFLEAQKNNYIGGTFVGSGEIHVPGEGSVLYIAPAMIAHYVRDHSYLPPYDFCHSALSTHSAG</sequence>
<accession>A0ABU7X5V3</accession>
<dbReference type="InterPro" id="IPR057679">
    <property type="entry name" value="DUF7919"/>
</dbReference>
<organism evidence="2 3">
    <name type="scientific">Streptomyces chrestomyceticus</name>
    <dbReference type="NCBI Taxonomy" id="68185"/>
    <lineage>
        <taxon>Bacteria</taxon>
        <taxon>Bacillati</taxon>
        <taxon>Actinomycetota</taxon>
        <taxon>Actinomycetes</taxon>
        <taxon>Kitasatosporales</taxon>
        <taxon>Streptomycetaceae</taxon>
        <taxon>Streptomyces</taxon>
    </lineage>
</organism>
<reference evidence="2 3" key="1">
    <citation type="submission" date="2023-08" db="EMBL/GenBank/DDBJ databases">
        <authorList>
            <person name="Sharma P."/>
            <person name="Verma V."/>
            <person name="Mohan M.K."/>
            <person name="Dubey A.K."/>
        </authorList>
    </citation>
    <scope>NUCLEOTIDE SEQUENCE [LARGE SCALE GENOMIC DNA]</scope>
    <source>
        <strain evidence="2 3">ADP4</strain>
    </source>
</reference>
<evidence type="ECO:0000259" key="1">
    <source>
        <dbReference type="Pfam" id="PF25535"/>
    </source>
</evidence>
<dbReference type="Proteomes" id="UP001348265">
    <property type="component" value="Unassembled WGS sequence"/>
</dbReference>
<protein>
    <recommendedName>
        <fullName evidence="1">DUF7919 domain-containing protein</fullName>
    </recommendedName>
</protein>
<evidence type="ECO:0000313" key="2">
    <source>
        <dbReference type="EMBL" id="MEF3119115.1"/>
    </source>
</evidence>
<gene>
    <name evidence="2" type="ORF">RB636_38820</name>
</gene>
<dbReference type="EMBL" id="JAVFKM010000037">
    <property type="protein sequence ID" value="MEF3119115.1"/>
    <property type="molecule type" value="Genomic_DNA"/>
</dbReference>
<dbReference type="Pfam" id="PF25535">
    <property type="entry name" value="DUF7919"/>
    <property type="match status" value="1"/>
</dbReference>
<proteinExistence type="predicted"/>
<evidence type="ECO:0000313" key="3">
    <source>
        <dbReference type="Proteomes" id="UP001348265"/>
    </source>
</evidence>
<name>A0ABU7X5V3_9ACTN</name>
<keyword evidence="3" id="KW-1185">Reference proteome</keyword>
<feature type="domain" description="DUF7919" evidence="1">
    <location>
        <begin position="40"/>
        <end position="158"/>
    </location>
</feature>